<reference evidence="4" key="1">
    <citation type="submission" date="2020-03" db="EMBL/GenBank/DDBJ databases">
        <title>A high-quality chromosome-level genome assembly of a woody plant with both climbing and erect habits, Rhamnella rubrinervis.</title>
        <authorList>
            <person name="Lu Z."/>
            <person name="Yang Y."/>
            <person name="Zhu X."/>
            <person name="Sun Y."/>
        </authorList>
    </citation>
    <scope>NUCLEOTIDE SEQUENCE</scope>
    <source>
        <strain evidence="4">BYM</strain>
        <tissue evidence="4">Leaf</tissue>
    </source>
</reference>
<dbReference type="InterPro" id="IPR012337">
    <property type="entry name" value="RNaseH-like_sf"/>
</dbReference>
<protein>
    <recommendedName>
        <fullName evidence="3">EF-hand domain-containing protein</fullName>
    </recommendedName>
</protein>
<dbReference type="SUPFAM" id="SSF53098">
    <property type="entry name" value="Ribonuclease H-like"/>
    <property type="match status" value="1"/>
</dbReference>
<dbReference type="InterPro" id="IPR011992">
    <property type="entry name" value="EF-hand-dom_pair"/>
</dbReference>
<dbReference type="InterPro" id="IPR053151">
    <property type="entry name" value="RNase_H-like"/>
</dbReference>
<dbReference type="EMBL" id="VOIH02000001">
    <property type="protein sequence ID" value="KAF3456629.1"/>
    <property type="molecule type" value="Genomic_DNA"/>
</dbReference>
<evidence type="ECO:0000313" key="5">
    <source>
        <dbReference type="Proteomes" id="UP000796880"/>
    </source>
</evidence>
<keyword evidence="5" id="KW-1185">Reference proteome</keyword>
<gene>
    <name evidence="4" type="ORF">FNV43_RR01283</name>
</gene>
<feature type="domain" description="EF-hand" evidence="3">
    <location>
        <begin position="18"/>
        <end position="53"/>
    </location>
</feature>
<feature type="compositionally biased region" description="Acidic residues" evidence="2">
    <location>
        <begin position="561"/>
        <end position="585"/>
    </location>
</feature>
<proteinExistence type="predicted"/>
<dbReference type="OrthoDB" id="1434524at2759"/>
<name>A0A8K0HSA1_9ROSA</name>
<comment type="caution">
    <text evidence="4">The sequence shown here is derived from an EMBL/GenBank/DDBJ whole genome shotgun (WGS) entry which is preliminary data.</text>
</comment>
<dbReference type="InterPro" id="IPR001751">
    <property type="entry name" value="S100/CaBP7/8-like_CS"/>
</dbReference>
<dbReference type="PROSITE" id="PS50222">
    <property type="entry name" value="EF_HAND_2"/>
    <property type="match status" value="2"/>
</dbReference>
<evidence type="ECO:0000256" key="1">
    <source>
        <dbReference type="ARBA" id="ARBA00022837"/>
    </source>
</evidence>
<dbReference type="SMART" id="SM00054">
    <property type="entry name" value="EFh"/>
    <property type="match status" value="2"/>
</dbReference>
<dbReference type="PROSITE" id="PS00303">
    <property type="entry name" value="S100_CABP"/>
    <property type="match status" value="1"/>
</dbReference>
<dbReference type="Pfam" id="PF13499">
    <property type="entry name" value="EF-hand_7"/>
    <property type="match status" value="1"/>
</dbReference>
<evidence type="ECO:0000313" key="4">
    <source>
        <dbReference type="EMBL" id="KAF3456629.1"/>
    </source>
</evidence>
<keyword evidence="1" id="KW-0106">Calcium</keyword>
<dbReference type="SUPFAM" id="SSF47473">
    <property type="entry name" value="EF-hand"/>
    <property type="match status" value="1"/>
</dbReference>
<dbReference type="CDD" id="cd00051">
    <property type="entry name" value="EFh"/>
    <property type="match status" value="1"/>
</dbReference>
<organism evidence="4 5">
    <name type="scientific">Rhamnella rubrinervis</name>
    <dbReference type="NCBI Taxonomy" id="2594499"/>
    <lineage>
        <taxon>Eukaryota</taxon>
        <taxon>Viridiplantae</taxon>
        <taxon>Streptophyta</taxon>
        <taxon>Embryophyta</taxon>
        <taxon>Tracheophyta</taxon>
        <taxon>Spermatophyta</taxon>
        <taxon>Magnoliopsida</taxon>
        <taxon>eudicotyledons</taxon>
        <taxon>Gunneridae</taxon>
        <taxon>Pentapetalae</taxon>
        <taxon>rosids</taxon>
        <taxon>fabids</taxon>
        <taxon>Rosales</taxon>
        <taxon>Rhamnaceae</taxon>
        <taxon>rhamnoid group</taxon>
        <taxon>Rhamneae</taxon>
        <taxon>Rhamnella</taxon>
    </lineage>
</organism>
<evidence type="ECO:0000256" key="2">
    <source>
        <dbReference type="SAM" id="MobiDB-lite"/>
    </source>
</evidence>
<sequence length="899" mass="99401">MNEIREAAMAYYRNMPEDLRQAARSLFQSIDEDGNGKITRDEFLVACKQMDFSVEELDHKLFEELDENGDGTVDYDEFVSFFYIFMSGRLLYCDGCQHFLKGLYFTCLTCFNQGHTIVSYCTACYRDRRHLQHRHRRKNVVFVDNYALLLSKSGSTQREKLWLLSSFSWLFNLDAGFQAAIVEVSGGHRHGSNADRLQSNLKLPNRAAGFVWTEGAAGLGIVFCLAVHRRQRVRVLSCFGFERGHACIRFVWSRSPRVYRHGFVVSRSASKPSCCCSRGCVSSVEVLDVCAAAISGWVLGFQGDHAAEVNFAQICAHGKALPKQGIVTVPMRGTTNKQVLIQGIKHPSQVENSGGHKNLIGNSGSLIHIEIEETKTNSMLGENNWKNGVVTSKHVNQNGLKQPSFASVVRILTDLTKGIGIPLKIDNITLSSNFGHYARVLVDIDLLSVGNPVARYKSVIGKAPPKVGTHGKEKETKASSLTQMYKPKQVPPLHVQSTTSFVHTSNVFEVLNIDVTPTHIEDMAHPQDADPPTMAAPDISVAASMTDFNTKVVKSVRSTSESEDTFGDSDDGFDDHEDDRVEDEWPPLKDEGSSKPSKAIDGFPNTNQHSNVMVMVPISLNSSDNFGEDERPSLQGKSFSKLSNEFNDILYRGQQSNTMTMVPFESSGTLTAVQKLGRPKKVRLQTGVQINTMNFPSASETTYQNLWNTVKRKPGRPRKLQISTEGLEGINLIGMSPIGATLGISLDASGSVVSIFEKAMEASLSTQVFNLWTTAIVNALSAIWSLGVAGASSRAPKIISVVWSPPPMGWLKINTDDAADGYPSPDRYHLWLECDSTCVVNLLIHREDVVPWAYKARWVNCLHYVSSINFQVSHIFTEGNIVADALSKIAISSPGAQWW</sequence>
<dbReference type="InterPro" id="IPR002048">
    <property type="entry name" value="EF_hand_dom"/>
</dbReference>
<dbReference type="PROSITE" id="PS00018">
    <property type="entry name" value="EF_HAND_1"/>
    <property type="match status" value="2"/>
</dbReference>
<dbReference type="Gene3D" id="1.10.238.10">
    <property type="entry name" value="EF-hand"/>
    <property type="match status" value="1"/>
</dbReference>
<feature type="region of interest" description="Disordered" evidence="2">
    <location>
        <begin position="555"/>
        <end position="608"/>
    </location>
</feature>
<dbReference type="AlphaFoldDB" id="A0A8K0HSA1"/>
<dbReference type="Proteomes" id="UP000796880">
    <property type="component" value="Unassembled WGS sequence"/>
</dbReference>
<evidence type="ECO:0000259" key="3">
    <source>
        <dbReference type="PROSITE" id="PS50222"/>
    </source>
</evidence>
<dbReference type="InterPro" id="IPR018247">
    <property type="entry name" value="EF_Hand_1_Ca_BS"/>
</dbReference>
<dbReference type="GO" id="GO:0005509">
    <property type="term" value="F:calcium ion binding"/>
    <property type="evidence" value="ECO:0007669"/>
    <property type="project" value="InterPro"/>
</dbReference>
<accession>A0A8K0HSA1</accession>
<dbReference type="PANTHER" id="PTHR47723">
    <property type="entry name" value="OS05G0353850 PROTEIN"/>
    <property type="match status" value="1"/>
</dbReference>
<dbReference type="PANTHER" id="PTHR47723:SF23">
    <property type="entry name" value="REVERSE TRANSCRIPTASE-LIKE PROTEIN"/>
    <property type="match status" value="1"/>
</dbReference>
<feature type="domain" description="EF-hand" evidence="3">
    <location>
        <begin position="60"/>
        <end position="88"/>
    </location>
</feature>